<proteinExistence type="predicted"/>
<dbReference type="GO" id="GO:0047372">
    <property type="term" value="F:monoacylglycerol lipase activity"/>
    <property type="evidence" value="ECO:0007669"/>
    <property type="project" value="TreeGrafter"/>
</dbReference>
<dbReference type="GO" id="GO:0005789">
    <property type="term" value="C:endoplasmic reticulum membrane"/>
    <property type="evidence" value="ECO:0007669"/>
    <property type="project" value="TreeGrafter"/>
</dbReference>
<evidence type="ECO:0000313" key="3">
    <source>
        <dbReference type="Proteomes" id="UP000038045"/>
    </source>
</evidence>
<keyword evidence="1" id="KW-0812">Transmembrane</keyword>
<evidence type="ECO:0000313" key="4">
    <source>
        <dbReference type="WBParaSite" id="PTRK_0001563100.1"/>
    </source>
</evidence>
<name>A0A0N5A1Y5_PARTI</name>
<dbReference type="Gene3D" id="3.40.50.1820">
    <property type="entry name" value="alpha/beta hydrolase"/>
    <property type="match status" value="1"/>
</dbReference>
<keyword evidence="1" id="KW-1133">Transmembrane helix</keyword>
<evidence type="ECO:0000256" key="1">
    <source>
        <dbReference type="SAM" id="Phobius"/>
    </source>
</evidence>
<dbReference type="GO" id="GO:0006660">
    <property type="term" value="P:phosphatidylserine catabolic process"/>
    <property type="evidence" value="ECO:0007669"/>
    <property type="project" value="TreeGrafter"/>
</dbReference>
<feature type="transmembrane region" description="Helical" evidence="1">
    <location>
        <begin position="25"/>
        <end position="46"/>
    </location>
</feature>
<organism evidence="3 4">
    <name type="scientific">Parastrongyloides trichosuri</name>
    <name type="common">Possum-specific nematode worm</name>
    <dbReference type="NCBI Taxonomy" id="131310"/>
    <lineage>
        <taxon>Eukaryota</taxon>
        <taxon>Metazoa</taxon>
        <taxon>Ecdysozoa</taxon>
        <taxon>Nematoda</taxon>
        <taxon>Chromadorea</taxon>
        <taxon>Rhabditida</taxon>
        <taxon>Tylenchina</taxon>
        <taxon>Panagrolaimomorpha</taxon>
        <taxon>Strongyloidoidea</taxon>
        <taxon>Strongyloididae</taxon>
        <taxon>Parastrongyloides</taxon>
    </lineage>
</organism>
<evidence type="ECO:0000259" key="2">
    <source>
        <dbReference type="Pfam" id="PF00561"/>
    </source>
</evidence>
<dbReference type="STRING" id="131310.A0A0N5A1Y5"/>
<reference evidence="4" key="1">
    <citation type="submission" date="2017-02" db="UniProtKB">
        <authorList>
            <consortium name="WormBaseParasite"/>
        </authorList>
    </citation>
    <scope>IDENTIFICATION</scope>
</reference>
<dbReference type="PANTHER" id="PTHR12277:SF194">
    <property type="entry name" value="FI04476P"/>
    <property type="match status" value="1"/>
</dbReference>
<dbReference type="PANTHER" id="PTHR12277">
    <property type="entry name" value="ALPHA/BETA HYDROLASE DOMAIN-CONTAINING PROTEIN"/>
    <property type="match status" value="1"/>
</dbReference>
<dbReference type="AlphaFoldDB" id="A0A0N5A1Y5"/>
<dbReference type="WBParaSite" id="PTRK_0001563100.1">
    <property type="protein sequence ID" value="PTRK_0001563100.1"/>
    <property type="gene ID" value="PTRK_0001563100"/>
</dbReference>
<dbReference type="Pfam" id="PF00561">
    <property type="entry name" value="Abhydrolase_1"/>
    <property type="match status" value="1"/>
</dbReference>
<dbReference type="InterPro" id="IPR000073">
    <property type="entry name" value="AB_hydrolase_1"/>
</dbReference>
<accession>A0A0N5A1Y5</accession>
<keyword evidence="3" id="KW-1185">Reference proteome</keyword>
<feature type="domain" description="AB hydrolase-1" evidence="2">
    <location>
        <begin position="125"/>
        <end position="214"/>
    </location>
</feature>
<sequence>MISDFLNTNIKYFTINNIQNLGRKLATAVVISVILIYPAFPLVCYFSPKTAQKIIFGNTSLKSTDLSNLKKQGIKGKGRSFYLSDQNGQRFGLYHILPMNSMVQFGNINENDKKFEEALKSLRDPIIIYCHGIIGDRAREHRVCMNNNMSQWNYHVISLDYFGFGDSDGSASEESCVNSIVLTAEYLNKLIGNNFFVWGHSFGTCVLLNALGVLKKKKIVPLGCILESPFNNLYDTMKWDWRYIIYSWIPMIDNILFDPIVRSGLIANSSKYIENVACPIQIFHSADDLVVPKELCLDLYQHGKKANRDIDIKFFDEELQLGHESIHKASNLAELVAKFESKCLKKRIMQK</sequence>
<dbReference type="GO" id="GO:0004622">
    <property type="term" value="F:phosphatidylcholine lysophospholipase activity"/>
    <property type="evidence" value="ECO:0007669"/>
    <property type="project" value="TreeGrafter"/>
</dbReference>
<dbReference type="Proteomes" id="UP000038045">
    <property type="component" value="Unplaced"/>
</dbReference>
<dbReference type="InterPro" id="IPR029058">
    <property type="entry name" value="AB_hydrolase_fold"/>
</dbReference>
<dbReference type="SUPFAM" id="SSF53474">
    <property type="entry name" value="alpha/beta-Hydrolases"/>
    <property type="match status" value="1"/>
</dbReference>
<protein>
    <submittedName>
        <fullName evidence="4">Lysophosphatidylserine lipase ABHD12</fullName>
    </submittedName>
</protein>
<dbReference type="GO" id="GO:0052651">
    <property type="term" value="P:monoacylglycerol catabolic process"/>
    <property type="evidence" value="ECO:0007669"/>
    <property type="project" value="TreeGrafter"/>
</dbReference>
<keyword evidence="1" id="KW-0472">Membrane</keyword>